<sequence length="177" mass="18781">MAGNEIYIGKIMSDMIDVLQETVVAISNINEVVSQGVSVLNVKGSSNHIYDFASDISFPVASSYSKVKNIKCMVQGSIRLYGTISATLSGGGTNNAYIGYSLDKGVTWVDMKSVTGTSGQTVTAIVDYDIPVNAGQDVWIGMKAPNNTYFTALKLLTGAYVGYDLIDIINDGGIIVS</sequence>
<dbReference type="RefSeq" id="WP_227016720.1">
    <property type="nucleotide sequence ID" value="NZ_JAGSND010000001.1"/>
</dbReference>
<comment type="caution">
    <text evidence="1">The sequence shown here is derived from an EMBL/GenBank/DDBJ whole genome shotgun (WGS) entry which is preliminary data.</text>
</comment>
<protein>
    <submittedName>
        <fullName evidence="1">Uncharacterized protein</fullName>
    </submittedName>
</protein>
<gene>
    <name evidence="1" type="ORF">KCX82_01785</name>
</gene>
<keyword evidence="2" id="KW-1185">Reference proteome</keyword>
<evidence type="ECO:0000313" key="2">
    <source>
        <dbReference type="Proteomes" id="UP000675664"/>
    </source>
</evidence>
<dbReference type="EMBL" id="JAGSND010000001">
    <property type="protein sequence ID" value="MBR0596596.1"/>
    <property type="molecule type" value="Genomic_DNA"/>
</dbReference>
<name>A0A8J7VZV8_9FIRM</name>
<proteinExistence type="predicted"/>
<organism evidence="1 2">
    <name type="scientific">Sinanaerobacter chloroacetimidivorans</name>
    <dbReference type="NCBI Taxonomy" id="2818044"/>
    <lineage>
        <taxon>Bacteria</taxon>
        <taxon>Bacillati</taxon>
        <taxon>Bacillota</taxon>
        <taxon>Clostridia</taxon>
        <taxon>Peptostreptococcales</taxon>
        <taxon>Anaerovoracaceae</taxon>
        <taxon>Sinanaerobacter</taxon>
    </lineage>
</organism>
<reference evidence="1" key="2">
    <citation type="submission" date="2021-04" db="EMBL/GenBank/DDBJ databases">
        <authorList>
            <person name="Liu J."/>
        </authorList>
    </citation>
    <scope>NUCLEOTIDE SEQUENCE</scope>
    <source>
        <strain evidence="1">BAD-6</strain>
    </source>
</reference>
<evidence type="ECO:0000313" key="1">
    <source>
        <dbReference type="EMBL" id="MBR0596596.1"/>
    </source>
</evidence>
<accession>A0A8J7VZV8</accession>
<dbReference type="AlphaFoldDB" id="A0A8J7VZV8"/>
<reference evidence="1" key="1">
    <citation type="submission" date="2021-04" db="EMBL/GenBank/DDBJ databases">
        <title>Sinoanaerobacter chloroacetimidivorans sp. nov., an obligate anaerobic bacterium isolated from anaerobic sludge.</title>
        <authorList>
            <person name="Bao Y."/>
        </authorList>
    </citation>
    <scope>NUCLEOTIDE SEQUENCE</scope>
    <source>
        <strain evidence="1">BAD-6</strain>
    </source>
</reference>
<dbReference type="Proteomes" id="UP000675664">
    <property type="component" value="Unassembled WGS sequence"/>
</dbReference>